<evidence type="ECO:0000259" key="1">
    <source>
        <dbReference type="Pfam" id="PF08242"/>
    </source>
</evidence>
<dbReference type="OrthoDB" id="213472at2"/>
<evidence type="ECO:0000313" key="3">
    <source>
        <dbReference type="Proteomes" id="UP000199423"/>
    </source>
</evidence>
<dbReference type="STRING" id="51670.SAMN04488557_4055"/>
<name>A0A1I7NWK4_9HYPH</name>
<dbReference type="SUPFAM" id="SSF53335">
    <property type="entry name" value="S-adenosyl-L-methionine-dependent methyltransferases"/>
    <property type="match status" value="1"/>
</dbReference>
<sequence length="237" mass="26390">MADEMTHLKFEDQDLPKLDDRNDYEAIVEQYIPGRRAIFPIIEASFHELLAGRPAKILVLGAGGGEEILRLGMENPSWSFVGVDTYEPMLDLARRRLAGTPVENRSEVHTMQIDELDEREFDAATCILTAHFVPDDGSKLAFFKAIHARLKPRAPLAIVDGVGLVGEPGTELLRRIWKRHAMRNGVSEQAAESNAQNFKKVAVVTVERQEELLTAAGFTDLVPIFRGLAIKGWLAFA</sequence>
<feature type="domain" description="Methyltransferase type 12" evidence="1">
    <location>
        <begin position="58"/>
        <end position="154"/>
    </location>
</feature>
<dbReference type="Proteomes" id="UP000199423">
    <property type="component" value="Unassembled WGS sequence"/>
</dbReference>
<evidence type="ECO:0000313" key="2">
    <source>
        <dbReference type="EMBL" id="SFV39032.1"/>
    </source>
</evidence>
<keyword evidence="2" id="KW-0808">Transferase</keyword>
<dbReference type="Pfam" id="PF08242">
    <property type="entry name" value="Methyltransf_12"/>
    <property type="match status" value="1"/>
</dbReference>
<protein>
    <submittedName>
        <fullName evidence="2">tRNA (Cmo5U34)-methyltransferase</fullName>
    </submittedName>
</protein>
<accession>A0A1I7NWK4</accession>
<dbReference type="EMBL" id="FPCH01000005">
    <property type="protein sequence ID" value="SFV39032.1"/>
    <property type="molecule type" value="Genomic_DNA"/>
</dbReference>
<dbReference type="GO" id="GO:0032259">
    <property type="term" value="P:methylation"/>
    <property type="evidence" value="ECO:0007669"/>
    <property type="project" value="UniProtKB-KW"/>
</dbReference>
<dbReference type="InterPro" id="IPR013217">
    <property type="entry name" value="Methyltransf_12"/>
</dbReference>
<reference evidence="3" key="1">
    <citation type="submission" date="2016-10" db="EMBL/GenBank/DDBJ databases">
        <authorList>
            <person name="Varghese N."/>
            <person name="Submissions S."/>
        </authorList>
    </citation>
    <scope>NUCLEOTIDE SEQUENCE [LARGE SCALE GENOMIC DNA]</scope>
    <source>
        <strain evidence="3">DSM 1565</strain>
    </source>
</reference>
<dbReference type="Gene3D" id="3.40.50.150">
    <property type="entry name" value="Vaccinia Virus protein VP39"/>
    <property type="match status" value="1"/>
</dbReference>
<dbReference type="CDD" id="cd02440">
    <property type="entry name" value="AdoMet_MTases"/>
    <property type="match status" value="1"/>
</dbReference>
<dbReference type="AlphaFoldDB" id="A0A1I7NWK4"/>
<keyword evidence="3" id="KW-1185">Reference proteome</keyword>
<keyword evidence="2" id="KW-0489">Methyltransferase</keyword>
<organism evidence="2 3">
    <name type="scientific">Hyphomicrobium facile</name>
    <dbReference type="NCBI Taxonomy" id="51670"/>
    <lineage>
        <taxon>Bacteria</taxon>
        <taxon>Pseudomonadati</taxon>
        <taxon>Pseudomonadota</taxon>
        <taxon>Alphaproteobacteria</taxon>
        <taxon>Hyphomicrobiales</taxon>
        <taxon>Hyphomicrobiaceae</taxon>
        <taxon>Hyphomicrobium</taxon>
    </lineage>
</organism>
<proteinExistence type="predicted"/>
<dbReference type="GO" id="GO:0008168">
    <property type="term" value="F:methyltransferase activity"/>
    <property type="evidence" value="ECO:0007669"/>
    <property type="project" value="UniProtKB-KW"/>
</dbReference>
<dbReference type="RefSeq" id="WP_092869566.1">
    <property type="nucleotide sequence ID" value="NZ_FPCH01000005.1"/>
</dbReference>
<dbReference type="InterPro" id="IPR029063">
    <property type="entry name" value="SAM-dependent_MTases_sf"/>
</dbReference>
<gene>
    <name evidence="2" type="ORF">SAMN04488557_4055</name>
</gene>